<dbReference type="InterPro" id="IPR011008">
    <property type="entry name" value="Dimeric_a/b-barrel"/>
</dbReference>
<dbReference type="AlphaFoldDB" id="A0A545SMV3"/>
<protein>
    <submittedName>
        <fullName evidence="2">DUF1330 domain-containing protein</fullName>
    </submittedName>
</protein>
<feature type="domain" description="DUF1330" evidence="1">
    <location>
        <begin position="4"/>
        <end position="94"/>
    </location>
</feature>
<evidence type="ECO:0000259" key="1">
    <source>
        <dbReference type="Pfam" id="PF07045"/>
    </source>
</evidence>
<dbReference type="Proteomes" id="UP000315816">
    <property type="component" value="Unassembled WGS sequence"/>
</dbReference>
<dbReference type="SUPFAM" id="SSF54909">
    <property type="entry name" value="Dimeric alpha+beta barrel"/>
    <property type="match status" value="1"/>
</dbReference>
<dbReference type="InterPro" id="IPR010753">
    <property type="entry name" value="DUF1330"/>
</dbReference>
<name>A0A545SMV3_9RHOB</name>
<dbReference type="PANTHER" id="PTHR41521">
    <property type="match status" value="1"/>
</dbReference>
<organism evidence="2 3">
    <name type="scientific">Aliiroseovarius halocynthiae</name>
    <dbReference type="NCBI Taxonomy" id="985055"/>
    <lineage>
        <taxon>Bacteria</taxon>
        <taxon>Pseudomonadati</taxon>
        <taxon>Pseudomonadota</taxon>
        <taxon>Alphaproteobacteria</taxon>
        <taxon>Rhodobacterales</taxon>
        <taxon>Paracoccaceae</taxon>
        <taxon>Aliiroseovarius</taxon>
    </lineage>
</organism>
<gene>
    <name evidence="2" type="ORF">FIL88_14595</name>
</gene>
<dbReference type="Gene3D" id="3.30.70.100">
    <property type="match status" value="1"/>
</dbReference>
<proteinExistence type="predicted"/>
<reference evidence="2 3" key="1">
    <citation type="submission" date="2019-06" db="EMBL/GenBank/DDBJ databases">
        <title>A novel species of marine bacteria.</title>
        <authorList>
            <person name="Wang Y."/>
        </authorList>
    </citation>
    <scope>NUCLEOTIDE SEQUENCE [LARGE SCALE GENOMIC DNA]</scope>
    <source>
        <strain evidence="2 3">MA1-10</strain>
    </source>
</reference>
<dbReference type="EMBL" id="VICH01000011">
    <property type="protein sequence ID" value="TQV66284.1"/>
    <property type="molecule type" value="Genomic_DNA"/>
</dbReference>
<comment type="caution">
    <text evidence="2">The sequence shown here is derived from an EMBL/GenBank/DDBJ whole genome shotgun (WGS) entry which is preliminary data.</text>
</comment>
<keyword evidence="3" id="KW-1185">Reference proteome</keyword>
<evidence type="ECO:0000313" key="2">
    <source>
        <dbReference type="EMBL" id="TQV66284.1"/>
    </source>
</evidence>
<dbReference type="OrthoDB" id="9806380at2"/>
<accession>A0A545SMV3</accession>
<evidence type="ECO:0000313" key="3">
    <source>
        <dbReference type="Proteomes" id="UP000315816"/>
    </source>
</evidence>
<dbReference type="Pfam" id="PF07045">
    <property type="entry name" value="DUF1330"/>
    <property type="match status" value="1"/>
</dbReference>
<dbReference type="PANTHER" id="PTHR41521:SF4">
    <property type="entry name" value="BLR0684 PROTEIN"/>
    <property type="match status" value="1"/>
</dbReference>
<sequence>MADPAYFIAQIQVDDWDRFIGEYGSVALPTLMEHNAKILVGGPGATVLEGQWAGNHTVVLEFENREALDTWYASPEYQAARPFRDATTSLNNIVATEAFVMPE</sequence>